<comment type="caution">
    <text evidence="1">The sequence shown here is derived from an EMBL/GenBank/DDBJ whole genome shotgun (WGS) entry which is preliminary data.</text>
</comment>
<accession>A0ACC2H1D0</accession>
<dbReference type="Proteomes" id="UP001157502">
    <property type="component" value="Chromosome 6"/>
</dbReference>
<reference evidence="1" key="1">
    <citation type="submission" date="2021-05" db="EMBL/GenBank/DDBJ databases">
        <authorList>
            <person name="Pan Q."/>
            <person name="Jouanno E."/>
            <person name="Zahm M."/>
            <person name="Klopp C."/>
            <person name="Cabau C."/>
            <person name="Louis A."/>
            <person name="Berthelot C."/>
            <person name="Parey E."/>
            <person name="Roest Crollius H."/>
            <person name="Montfort J."/>
            <person name="Robinson-Rechavi M."/>
            <person name="Bouchez O."/>
            <person name="Lampietro C."/>
            <person name="Lopez Roques C."/>
            <person name="Donnadieu C."/>
            <person name="Postlethwait J."/>
            <person name="Bobe J."/>
            <person name="Dillon D."/>
            <person name="Chandos A."/>
            <person name="von Hippel F."/>
            <person name="Guiguen Y."/>
        </authorList>
    </citation>
    <scope>NUCLEOTIDE SEQUENCE</scope>
    <source>
        <strain evidence="1">YG-Jan2019</strain>
    </source>
</reference>
<evidence type="ECO:0000313" key="1">
    <source>
        <dbReference type="EMBL" id="KAJ8009776.1"/>
    </source>
</evidence>
<keyword evidence="2" id="KW-1185">Reference proteome</keyword>
<sequence>MEPFQLDLFRGVVLGVTRNQFGDALFKYKHALLDKLGLAPLGSENYDHVNPALSHFYQVEREFTRYANPYTLCLAPRQCGKSLMMRLLLAAVLLHLDIDVMVQAQNKHMCTSLRLGVESAMKELQQLPSFGHAEKPVNIHGNPENRIYRFDPGYKGSSFAHFLSSSNDVMWLARGSSYRSIENSFSIYGNMARATVINNTPSQESTIYHNIIFRDGQYVPVCNKAYSDVNMLRRLQWMATTHGGRRVPPGDNSQFAQECMILGLPTDHEATATSAVSVKPDSVDEVARNEWTTRFSWLGDSSNMDYTGSGDVHWCLSCELSLSGFVPGDTFLNQHAYFTRGECPYLKANYTPERLKIEIGQARFLKGFVAHPTAISVPDAWDPPKVELTRRIYVTLAERQWCYMCGRLPGAHGPDCYRKMKALTIKVRDYIGCLKSSRSCSEGPISCGVIASGCDLSLLNRLGDTSNMTYAEQTDSYWCSRCNLNIFVFDPDDTFLTQHAYLTRGECPHLKAHYTPERIEMEIGQSRFLKGFIAHPNAIAVPDAWNPRMVELTSRIYVTLAARTWCYMCGRSPGAHRPDCYQKMKELASMVEKHIDFLKFSF</sequence>
<organism evidence="1 2">
    <name type="scientific">Dallia pectoralis</name>
    <name type="common">Alaska blackfish</name>
    <dbReference type="NCBI Taxonomy" id="75939"/>
    <lineage>
        <taxon>Eukaryota</taxon>
        <taxon>Metazoa</taxon>
        <taxon>Chordata</taxon>
        <taxon>Craniata</taxon>
        <taxon>Vertebrata</taxon>
        <taxon>Euteleostomi</taxon>
        <taxon>Actinopterygii</taxon>
        <taxon>Neopterygii</taxon>
        <taxon>Teleostei</taxon>
        <taxon>Protacanthopterygii</taxon>
        <taxon>Esociformes</taxon>
        <taxon>Umbridae</taxon>
        <taxon>Dallia</taxon>
    </lineage>
</organism>
<name>A0ACC2H1D0_DALPE</name>
<gene>
    <name evidence="1" type="ORF">DPEC_G00067730</name>
</gene>
<evidence type="ECO:0000313" key="2">
    <source>
        <dbReference type="Proteomes" id="UP001157502"/>
    </source>
</evidence>
<proteinExistence type="predicted"/>
<protein>
    <submittedName>
        <fullName evidence="1">Uncharacterized protein</fullName>
    </submittedName>
</protein>
<dbReference type="EMBL" id="CM055733">
    <property type="protein sequence ID" value="KAJ8009776.1"/>
    <property type="molecule type" value="Genomic_DNA"/>
</dbReference>